<dbReference type="Gene3D" id="2.40.340.10">
    <property type="entry name" value="MoeA, C-terminal, domain IV"/>
    <property type="match status" value="1"/>
</dbReference>
<reference evidence="13 14" key="1">
    <citation type="submission" date="2018-10" db="EMBL/GenBank/DDBJ databases">
        <title>Genomic Encyclopedia of Archaeal and Bacterial Type Strains, Phase II (KMG-II): from individual species to whole genera.</title>
        <authorList>
            <person name="Goeker M."/>
        </authorList>
    </citation>
    <scope>NUCLEOTIDE SEQUENCE [LARGE SCALE GENOMIC DNA]</scope>
    <source>
        <strain evidence="13 14">VM1</strain>
    </source>
</reference>
<dbReference type="RefSeq" id="WP_121922296.1">
    <property type="nucleotide sequence ID" value="NZ_REFO01000010.1"/>
</dbReference>
<gene>
    <name evidence="13" type="ORF">CLV39_0132</name>
</gene>
<dbReference type="EC" id="2.10.1.1" evidence="11"/>
<evidence type="ECO:0000256" key="5">
    <source>
        <dbReference type="ARBA" id="ARBA00022505"/>
    </source>
</evidence>
<dbReference type="PANTHER" id="PTHR10192">
    <property type="entry name" value="MOLYBDOPTERIN BIOSYNTHESIS PROTEIN"/>
    <property type="match status" value="1"/>
</dbReference>
<evidence type="ECO:0000313" key="14">
    <source>
        <dbReference type="Proteomes" id="UP000280842"/>
    </source>
</evidence>
<protein>
    <recommendedName>
        <fullName evidence="11">Molybdopterin molybdenumtransferase</fullName>
        <ecNumber evidence="11">2.10.1.1</ecNumber>
    </recommendedName>
</protein>
<evidence type="ECO:0000259" key="12">
    <source>
        <dbReference type="SMART" id="SM00852"/>
    </source>
</evidence>
<feature type="domain" description="MoaB/Mog" evidence="12">
    <location>
        <begin position="178"/>
        <end position="320"/>
    </location>
</feature>
<evidence type="ECO:0000256" key="4">
    <source>
        <dbReference type="ARBA" id="ARBA00010763"/>
    </source>
</evidence>
<sequence length="417" mass="46008">MIKYKEALDIVIKNTKQLGFEKVFLKDALGRILAEDIVADRDNPPADNSGMDGFAVRYEDIKGATEENPAVLEIVGEAKAGGNPPVIKKGQASYIFTGGLIPEGADTVIQKELTKVEDNKVFIFQELPKGANIRPQGGDFKKGDILIKKRKKIRSAEIGVISSVNKPTVYVYQKPRVAILTTGDEILDLAEPITSDAQIRTSNTYALYAQILETGAEPIIIGFAKDDPEDLKRKLSYAKSCDILLTTGGVSVGEYDLVKDFVCTELGVNILFWKVAQKPGKPVAFGIWGQEKEKLFFGIPGNPVACMFVYETLVKPAIKKMMGYENYYNPVITAKLKGGYKRKKADRQEFIRVAIEYKNNEFIAKPFGKQGSNILTGMVNANGFGVVNIGVNEIKEGEEIKVILFDTSFLDTKDIEI</sequence>
<dbReference type="Pfam" id="PF00994">
    <property type="entry name" value="MoCF_biosynth"/>
    <property type="match status" value="1"/>
</dbReference>
<dbReference type="InterPro" id="IPR005111">
    <property type="entry name" value="MoeA_C_domain_IV"/>
</dbReference>
<comment type="caution">
    <text evidence="13">The sequence shown here is derived from an EMBL/GenBank/DDBJ whole genome shotgun (WGS) entry which is preliminary data.</text>
</comment>
<evidence type="ECO:0000313" key="13">
    <source>
        <dbReference type="EMBL" id="RMA97519.1"/>
    </source>
</evidence>
<dbReference type="PANTHER" id="PTHR10192:SF5">
    <property type="entry name" value="GEPHYRIN"/>
    <property type="match status" value="1"/>
</dbReference>
<dbReference type="NCBIfam" id="TIGR00177">
    <property type="entry name" value="molyb_syn"/>
    <property type="match status" value="1"/>
</dbReference>
<name>A0A3M0BMM5_9AQUI</name>
<dbReference type="NCBIfam" id="NF045515">
    <property type="entry name" value="Glp_gephyrin"/>
    <property type="match status" value="1"/>
</dbReference>
<dbReference type="CDD" id="cd00887">
    <property type="entry name" value="MoeA"/>
    <property type="match status" value="1"/>
</dbReference>
<dbReference type="Gene3D" id="3.40.980.10">
    <property type="entry name" value="MoaB/Mog-like domain"/>
    <property type="match status" value="1"/>
</dbReference>
<dbReference type="InterPro" id="IPR036688">
    <property type="entry name" value="MoeA_C_domain_IV_sf"/>
</dbReference>
<dbReference type="EMBL" id="REFO01000010">
    <property type="protein sequence ID" value="RMA97519.1"/>
    <property type="molecule type" value="Genomic_DNA"/>
</dbReference>
<keyword evidence="9 11" id="KW-0501">Molybdenum cofactor biosynthesis</keyword>
<dbReference type="Gene3D" id="2.170.190.11">
    <property type="entry name" value="Molybdopterin biosynthesis moea protein, domain 3"/>
    <property type="match status" value="1"/>
</dbReference>
<dbReference type="InterPro" id="IPR001453">
    <property type="entry name" value="MoaB/Mog_dom"/>
</dbReference>
<dbReference type="GO" id="GO:0006777">
    <property type="term" value="P:Mo-molybdopterin cofactor biosynthetic process"/>
    <property type="evidence" value="ECO:0007669"/>
    <property type="project" value="UniProtKB-UniRule"/>
</dbReference>
<keyword evidence="6 11" id="KW-0808">Transferase</keyword>
<keyword evidence="8 11" id="KW-0460">Magnesium</keyword>
<dbReference type="PROSITE" id="PS01079">
    <property type="entry name" value="MOCF_BIOSYNTHESIS_2"/>
    <property type="match status" value="1"/>
</dbReference>
<evidence type="ECO:0000256" key="11">
    <source>
        <dbReference type="RuleBase" id="RU365090"/>
    </source>
</evidence>
<evidence type="ECO:0000256" key="10">
    <source>
        <dbReference type="ARBA" id="ARBA00047317"/>
    </source>
</evidence>
<dbReference type="AlphaFoldDB" id="A0A3M0BMM5"/>
<keyword evidence="14" id="KW-1185">Reference proteome</keyword>
<dbReference type="GO" id="GO:0061599">
    <property type="term" value="F:molybdopterin molybdotransferase activity"/>
    <property type="evidence" value="ECO:0007669"/>
    <property type="project" value="UniProtKB-UniRule"/>
</dbReference>
<dbReference type="InterPro" id="IPR036425">
    <property type="entry name" value="MoaB/Mog-like_dom_sf"/>
</dbReference>
<dbReference type="FunFam" id="3.40.980.10:FF:000004">
    <property type="entry name" value="Molybdopterin molybdenumtransferase"/>
    <property type="match status" value="1"/>
</dbReference>
<dbReference type="InterPro" id="IPR036135">
    <property type="entry name" value="MoeA_linker/N_sf"/>
</dbReference>
<dbReference type="SUPFAM" id="SSF63882">
    <property type="entry name" value="MoeA N-terminal region -like"/>
    <property type="match status" value="1"/>
</dbReference>
<comment type="function">
    <text evidence="2 11">Catalyzes the insertion of molybdate into adenylated molybdopterin with the concomitant release of AMP.</text>
</comment>
<dbReference type="Gene3D" id="3.90.105.10">
    <property type="entry name" value="Molybdopterin biosynthesis moea protein, domain 2"/>
    <property type="match status" value="1"/>
</dbReference>
<accession>A0A3M0BMM5</accession>
<organism evidence="13 14">
    <name type="scientific">Hydrogenothermus marinus</name>
    <dbReference type="NCBI Taxonomy" id="133270"/>
    <lineage>
        <taxon>Bacteria</taxon>
        <taxon>Pseudomonadati</taxon>
        <taxon>Aquificota</taxon>
        <taxon>Aquificia</taxon>
        <taxon>Aquificales</taxon>
        <taxon>Hydrogenothermaceae</taxon>
        <taxon>Hydrogenothermus</taxon>
    </lineage>
</organism>
<evidence type="ECO:0000256" key="2">
    <source>
        <dbReference type="ARBA" id="ARBA00002901"/>
    </source>
</evidence>
<evidence type="ECO:0000256" key="7">
    <source>
        <dbReference type="ARBA" id="ARBA00022723"/>
    </source>
</evidence>
<comment type="pathway">
    <text evidence="3 11">Cofactor biosynthesis; molybdopterin biosynthesis.</text>
</comment>
<dbReference type="Pfam" id="PF03453">
    <property type="entry name" value="MoeA_N"/>
    <property type="match status" value="1"/>
</dbReference>
<comment type="similarity">
    <text evidence="4 11">Belongs to the MoeA family.</text>
</comment>
<evidence type="ECO:0000256" key="6">
    <source>
        <dbReference type="ARBA" id="ARBA00022679"/>
    </source>
</evidence>
<dbReference type="GO" id="GO:0005829">
    <property type="term" value="C:cytosol"/>
    <property type="evidence" value="ECO:0007669"/>
    <property type="project" value="TreeGrafter"/>
</dbReference>
<evidence type="ECO:0000256" key="1">
    <source>
        <dbReference type="ARBA" id="ARBA00001946"/>
    </source>
</evidence>
<evidence type="ECO:0000256" key="3">
    <source>
        <dbReference type="ARBA" id="ARBA00005046"/>
    </source>
</evidence>
<dbReference type="UniPathway" id="UPA00344"/>
<dbReference type="Pfam" id="PF03454">
    <property type="entry name" value="MoeA_C"/>
    <property type="match status" value="1"/>
</dbReference>
<comment type="cofactor">
    <cofactor evidence="1 11">
        <name>Mg(2+)</name>
        <dbReference type="ChEBI" id="CHEBI:18420"/>
    </cofactor>
</comment>
<evidence type="ECO:0000256" key="9">
    <source>
        <dbReference type="ARBA" id="ARBA00023150"/>
    </source>
</evidence>
<dbReference type="OrthoDB" id="9804758at2"/>
<evidence type="ECO:0000256" key="8">
    <source>
        <dbReference type="ARBA" id="ARBA00022842"/>
    </source>
</evidence>
<dbReference type="SUPFAM" id="SSF63867">
    <property type="entry name" value="MoeA C-terminal domain-like"/>
    <property type="match status" value="1"/>
</dbReference>
<keyword evidence="5 11" id="KW-0500">Molybdenum</keyword>
<dbReference type="InterPro" id="IPR005110">
    <property type="entry name" value="MoeA_linker/N"/>
</dbReference>
<dbReference type="InterPro" id="IPR008284">
    <property type="entry name" value="MoCF_biosynth_CS"/>
</dbReference>
<dbReference type="Proteomes" id="UP000280842">
    <property type="component" value="Unassembled WGS sequence"/>
</dbReference>
<dbReference type="GO" id="GO:0046872">
    <property type="term" value="F:metal ion binding"/>
    <property type="evidence" value="ECO:0007669"/>
    <property type="project" value="UniProtKB-UniRule"/>
</dbReference>
<dbReference type="SUPFAM" id="SSF53218">
    <property type="entry name" value="Molybdenum cofactor biosynthesis proteins"/>
    <property type="match status" value="1"/>
</dbReference>
<comment type="catalytic activity">
    <reaction evidence="10">
        <text>adenylyl-molybdopterin + molybdate = Mo-molybdopterin + AMP + H(+)</text>
        <dbReference type="Rhea" id="RHEA:35047"/>
        <dbReference type="ChEBI" id="CHEBI:15378"/>
        <dbReference type="ChEBI" id="CHEBI:36264"/>
        <dbReference type="ChEBI" id="CHEBI:62727"/>
        <dbReference type="ChEBI" id="CHEBI:71302"/>
        <dbReference type="ChEBI" id="CHEBI:456215"/>
        <dbReference type="EC" id="2.10.1.1"/>
    </reaction>
</comment>
<dbReference type="InterPro" id="IPR038987">
    <property type="entry name" value="MoeA-like"/>
</dbReference>
<proteinExistence type="inferred from homology"/>
<dbReference type="SMART" id="SM00852">
    <property type="entry name" value="MoCF_biosynth"/>
    <property type="match status" value="1"/>
</dbReference>
<keyword evidence="7 11" id="KW-0479">Metal-binding</keyword>